<evidence type="ECO:0000313" key="2">
    <source>
        <dbReference type="Proteomes" id="UP000474061"/>
    </source>
</evidence>
<evidence type="ECO:0000313" key="1">
    <source>
        <dbReference type="EMBL" id="MRU22818.1"/>
    </source>
</evidence>
<dbReference type="EMBL" id="VDCJ01000295">
    <property type="protein sequence ID" value="MRU22818.1"/>
    <property type="molecule type" value="Genomic_DNA"/>
</dbReference>
<reference evidence="1" key="2">
    <citation type="journal article" date="2020" name="Appl. Environ. Microbiol.">
        <title>Multiple intercontinental introductions associated with the emergence of a plant pathogen in Europe.</title>
        <authorList>
            <person name="Landa B.B."/>
            <person name="Castillo A.I."/>
            <person name="Giampetruzzi A."/>
            <person name="Kahn A."/>
            <person name="Roman-Ecija M."/>
            <person name="Velasco-Amo M.P."/>
            <person name="Navas-Cortes J.A."/>
            <person name="Marco-Noales E."/>
            <person name="Barbe S."/>
            <person name="Moralejo E."/>
            <person name="Coletta-Filho H.D."/>
            <person name="Saldarelli P."/>
            <person name="Saponari M."/>
            <person name="Almeida R.P.P."/>
        </authorList>
    </citation>
    <scope>NUCLEOTIDE SEQUENCE</scope>
    <source>
        <strain evidence="1">XYL1981</strain>
    </source>
</reference>
<name>A0A9Q4MI39_XYLFS</name>
<dbReference type="AlphaFoldDB" id="A0A9Q4MI39"/>
<organism evidence="1 2">
    <name type="scientific">Xylella fastidiosa subsp. multiplex</name>
    <dbReference type="NCBI Taxonomy" id="644357"/>
    <lineage>
        <taxon>Bacteria</taxon>
        <taxon>Pseudomonadati</taxon>
        <taxon>Pseudomonadota</taxon>
        <taxon>Gammaproteobacteria</taxon>
        <taxon>Lysobacterales</taxon>
        <taxon>Lysobacteraceae</taxon>
        <taxon>Xylella</taxon>
    </lineage>
</organism>
<comment type="caution">
    <text evidence="1">The sequence shown here is derived from an EMBL/GenBank/DDBJ whole genome shotgun (WGS) entry which is preliminary data.</text>
</comment>
<sequence length="145" mass="16365">MEWPTLADDEEVQPTPAASETKKAPLFYWNGIQDEEGAELQEVLYFESLDFTYPDPKGRCTVAIIEPLSGKFSPLVCSWFENDPQSDIKKWVIRFSDVERRINVGPEHPLYPQVKAAYEAQEAHSNSIFEAAKKGIEDASKEVAA</sequence>
<reference evidence="1" key="1">
    <citation type="submission" date="2019-05" db="EMBL/GenBank/DDBJ databases">
        <authorList>
            <person name="Castillo A."/>
            <person name="Giampetruzzi A."/>
            <person name="Landa B."/>
            <person name="Saponari M."/>
            <person name="Almeida R.P.P."/>
            <person name="Moralejo E."/>
            <person name="Marco-Noales E."/>
            <person name="Velasco-Amo M.P."/>
            <person name="Roman-Ecija M."/>
            <person name="Navarro I."/>
            <person name="Monterde A."/>
            <person name="Barbe S."/>
        </authorList>
    </citation>
    <scope>NUCLEOTIDE SEQUENCE</scope>
    <source>
        <strain evidence="1">XYL1981</strain>
    </source>
</reference>
<accession>A0A9Q4MI39</accession>
<dbReference type="Proteomes" id="UP000474061">
    <property type="component" value="Unassembled WGS sequence"/>
</dbReference>
<gene>
    <name evidence="1" type="ORF">FG476_01505</name>
</gene>
<proteinExistence type="predicted"/>
<protein>
    <submittedName>
        <fullName evidence="1">Uncharacterized protein</fullName>
    </submittedName>
</protein>